<dbReference type="OrthoDB" id="1684418at2"/>
<reference evidence="1 2" key="5">
    <citation type="journal article" date="2007" name="Extremophiles">
        <title>Intragenomic diversity of the V1 regions of 16S rRNA genes in high-alkaline protease-producing Bacillus clausii spp.</title>
        <authorList>
            <person name="Kageyama Y."/>
            <person name="Takaki Y."/>
            <person name="Shimamura S."/>
            <person name="Nishi S."/>
            <person name="Nogi Y."/>
            <person name="Uchimura K."/>
            <person name="Kobayashi T."/>
            <person name="Hitomi J."/>
            <person name="Ozaki K."/>
            <person name="Kawai S."/>
            <person name="Ito S."/>
            <person name="Horikoshi K."/>
        </authorList>
    </citation>
    <scope>NUCLEOTIDE SEQUENCE [LARGE SCALE GENOMIC DNA]</scope>
    <source>
        <strain evidence="1 2">KSM-K16</strain>
    </source>
</reference>
<dbReference type="HOGENOM" id="CLU_2140880_0_0_9"/>
<reference evidence="1 2" key="1">
    <citation type="journal article" date="1994" name="J. Ferment. Bioeng.">
        <title>Molecular cloning and nucleotide sequence of the gene for an alkaline protease from the alkalophilic Bacillus sp. KSM-K16.</title>
        <authorList>
            <person name="Hakamada Y."/>
            <person name="Kobayashi T."/>
            <person name="Hitomi J."/>
            <person name="Kawai S."/>
            <person name="Ito S."/>
        </authorList>
    </citation>
    <scope>NUCLEOTIDE SEQUENCE [LARGE SCALE GENOMIC DNA]</scope>
    <source>
        <strain evidence="1 2">KSM-K16</strain>
    </source>
</reference>
<sequence>MTRPSHYKSKIDPLAYMKENMSAAGYEGFLIGNVIKYVTRYPKKNGLEDLKKAKDYLNKAIELYEEEEEENRKKNLCWICAKCLKPNSRTILRGSTSTKVRCAYCGSSVRVN</sequence>
<organism evidence="1 2">
    <name type="scientific">Shouchella clausii (strain KSM-K16)</name>
    <name type="common">Alkalihalobacillus clausii</name>
    <dbReference type="NCBI Taxonomy" id="66692"/>
    <lineage>
        <taxon>Bacteria</taxon>
        <taxon>Bacillati</taxon>
        <taxon>Bacillota</taxon>
        <taxon>Bacilli</taxon>
        <taxon>Bacillales</taxon>
        <taxon>Bacillaceae</taxon>
        <taxon>Shouchella</taxon>
    </lineage>
</organism>
<dbReference type="EMBL" id="AP006627">
    <property type="protein sequence ID" value="BAD63911.1"/>
    <property type="molecule type" value="Genomic_DNA"/>
</dbReference>
<name>Q5WI94_SHOC1</name>
<reference evidence="2" key="4">
    <citation type="submission" date="2003-10" db="EMBL/GenBank/DDBJ databases">
        <title>The complete genome sequence of the alkaliphilic Bacillus clausii KSM-K16.</title>
        <authorList>
            <person name="Takaki Y."/>
            <person name="Kageyama Y."/>
            <person name="Shimamura S."/>
            <person name="Suzuki H."/>
            <person name="Nishi S."/>
            <person name="Hatada Y."/>
            <person name="Kawai S."/>
            <person name="Ito S."/>
            <person name="Horikoshi K."/>
        </authorList>
    </citation>
    <scope>NUCLEOTIDE SEQUENCE [LARGE SCALE GENOMIC DNA]</scope>
    <source>
        <strain evidence="2">KSM-K16</strain>
    </source>
</reference>
<dbReference type="RefSeq" id="WP_011246224.1">
    <property type="nucleotide sequence ID" value="NC_006582.1"/>
</dbReference>
<reference evidence="1 2" key="3">
    <citation type="journal article" date="1997" name="Protein Eng.">
        <title>High-resolution crystal structure of M-protease: phylogeny aided analysis of the high-alkaline adaptation mechanism.</title>
        <authorList>
            <person name="Shirai T."/>
            <person name="Suzuki A."/>
            <person name="Yamane T."/>
            <person name="Ashida T."/>
            <person name="Kobayashi T."/>
            <person name="Ito S."/>
        </authorList>
    </citation>
    <scope>NUCLEOTIDE SEQUENCE [LARGE SCALE GENOMIC DNA]</scope>
    <source>
        <strain evidence="1 2">KSM-K16</strain>
    </source>
</reference>
<evidence type="ECO:0000313" key="2">
    <source>
        <dbReference type="Proteomes" id="UP000001168"/>
    </source>
</evidence>
<reference evidence="1 2" key="2">
    <citation type="journal article" date="1995" name="Appl. Microbiol. Biotechnol.">
        <title>Purification and properties of an alkaline protease from alkalophilic Bacillus sp. KSM-K16.</title>
        <authorList>
            <person name="Kobayashi T."/>
            <person name="Hakamada Y."/>
            <person name="Adachi S."/>
            <person name="Hitomi J."/>
            <person name="Yoshimatsu T."/>
            <person name="Koike K."/>
            <person name="Kawai S."/>
            <person name="Ito S."/>
        </authorList>
    </citation>
    <scope>NUCLEOTIDE SEQUENCE [LARGE SCALE GENOMIC DNA]</scope>
    <source>
        <strain evidence="1 2">KSM-K16</strain>
    </source>
</reference>
<dbReference type="AlphaFoldDB" id="Q5WI94"/>
<gene>
    <name evidence="1" type="ordered locus">ABC1373</name>
</gene>
<accession>Q5WI94</accession>
<dbReference type="InterPro" id="IPR021739">
    <property type="entry name" value="SaV-like"/>
</dbReference>
<evidence type="ECO:0000313" key="1">
    <source>
        <dbReference type="EMBL" id="BAD63911.1"/>
    </source>
</evidence>
<protein>
    <submittedName>
        <fullName evidence="1">Phage-related protein</fullName>
    </submittedName>
</protein>
<dbReference type="Pfam" id="PF11753">
    <property type="entry name" value="DUF3310"/>
    <property type="match status" value="1"/>
</dbReference>
<dbReference type="Proteomes" id="UP000001168">
    <property type="component" value="Chromosome"/>
</dbReference>
<proteinExistence type="predicted"/>
<keyword evidence="2" id="KW-1185">Reference proteome</keyword>
<dbReference type="KEGG" id="bcl:ABC1373"/>
<dbReference type="STRING" id="66692.ABC1373"/>
<dbReference type="eggNOG" id="ENOG5033BW7">
    <property type="taxonomic scope" value="Bacteria"/>
</dbReference>